<accession>A0A7Z2G7L9</accession>
<dbReference type="EMBL" id="CP046910">
    <property type="protein sequence ID" value="QGZ56703.1"/>
    <property type="molecule type" value="Genomic_DNA"/>
</dbReference>
<dbReference type="RefSeq" id="WP_158759657.1">
    <property type="nucleotide sequence ID" value="NZ_CP046910.1"/>
</dbReference>
<name>A0A7Z2G7L9_9BURK</name>
<reference evidence="1 2" key="1">
    <citation type="submission" date="2019-12" db="EMBL/GenBank/DDBJ databases">
        <title>Paraburkholderia acidiphila 7Q-K02 sp. nov and Paraburkholderia acidisoli DHF22 sp. nov., two strains isolated from forest soil.</title>
        <authorList>
            <person name="Gao Z."/>
            <person name="Qiu L."/>
        </authorList>
    </citation>
    <scope>NUCLEOTIDE SEQUENCE [LARGE SCALE GENOMIC DNA]</scope>
    <source>
        <strain evidence="1 2">7Q-K02</strain>
    </source>
</reference>
<proteinExistence type="predicted"/>
<evidence type="ECO:0000313" key="2">
    <source>
        <dbReference type="Proteomes" id="UP000434209"/>
    </source>
</evidence>
<dbReference type="Proteomes" id="UP000434209">
    <property type="component" value="Chromosome 2"/>
</dbReference>
<keyword evidence="2" id="KW-1185">Reference proteome</keyword>
<dbReference type="OrthoDB" id="9135833at2"/>
<sequence length="329" mass="35905">MDAKELNRADIEHLRADAQRCVAEGAYWMSITERPETLFELAKLALAALPSDAAQAPQAVPDMVWLKEDSEQFAHSIDEAVDDYVNANWPVPSQGGEIEFEAAFRLPDVKVRVWCTERVNDDDPGYGWEIIDAAPVAPAAAAPLELTPQQVNSIAGAHAHYITPEAWSFKKTEMPALARAFRAASGAPAAAARPTWRPEGDPMTWTAGPHAFASQPDARAAFEAWAKPRSYDLTRCSPAPYAAYKSDFTNGALAGWFGASGQPPLSTETVDKPVQSPVDSERYRWLRRQAVAVRNYASGNPNWEIDYALRGESFDAAVDAARNGASDDN</sequence>
<gene>
    <name evidence="1" type="ORF">FAZ97_17205</name>
</gene>
<evidence type="ECO:0000313" key="1">
    <source>
        <dbReference type="EMBL" id="QGZ56703.1"/>
    </source>
</evidence>
<dbReference type="AlphaFoldDB" id="A0A7Z2G7L9"/>
<protein>
    <submittedName>
        <fullName evidence="1">Uncharacterized protein</fullName>
    </submittedName>
</protein>
<dbReference type="KEGG" id="pacp:FAZ97_17205"/>
<organism evidence="1 2">
    <name type="scientific">Paraburkholderia acidiphila</name>
    <dbReference type="NCBI Taxonomy" id="2571747"/>
    <lineage>
        <taxon>Bacteria</taxon>
        <taxon>Pseudomonadati</taxon>
        <taxon>Pseudomonadota</taxon>
        <taxon>Betaproteobacteria</taxon>
        <taxon>Burkholderiales</taxon>
        <taxon>Burkholderiaceae</taxon>
        <taxon>Paraburkholderia</taxon>
    </lineage>
</organism>